<feature type="transmembrane region" description="Helical" evidence="8">
    <location>
        <begin position="196"/>
        <end position="212"/>
    </location>
</feature>
<dbReference type="GO" id="GO:1903785">
    <property type="term" value="P:L-valine transmembrane transport"/>
    <property type="evidence" value="ECO:0007669"/>
    <property type="project" value="TreeGrafter"/>
</dbReference>
<evidence type="ECO:0000256" key="7">
    <source>
        <dbReference type="ARBA" id="ARBA00023136"/>
    </source>
</evidence>
<keyword evidence="4" id="KW-1003">Cell membrane</keyword>
<gene>
    <name evidence="9" type="ORF">F7Q92_07815</name>
</gene>
<keyword evidence="6 8" id="KW-1133">Transmembrane helix</keyword>
<dbReference type="PANTHER" id="PTHR34979:SF1">
    <property type="entry name" value="INNER MEMBRANE PROTEIN YGAZ"/>
    <property type="match status" value="1"/>
</dbReference>
<proteinExistence type="inferred from homology"/>
<dbReference type="RefSeq" id="WP_151123618.1">
    <property type="nucleotide sequence ID" value="NZ_CP088081.1"/>
</dbReference>
<comment type="similarity">
    <text evidence="2">Belongs to the AzlC family.</text>
</comment>
<dbReference type="Proteomes" id="UP000430120">
    <property type="component" value="Unassembled WGS sequence"/>
</dbReference>
<evidence type="ECO:0000313" key="9">
    <source>
        <dbReference type="EMBL" id="KAB0583391.1"/>
    </source>
</evidence>
<evidence type="ECO:0000256" key="2">
    <source>
        <dbReference type="ARBA" id="ARBA00010735"/>
    </source>
</evidence>
<feature type="transmembrane region" description="Helical" evidence="8">
    <location>
        <begin position="172"/>
        <end position="191"/>
    </location>
</feature>
<dbReference type="GO" id="GO:0005886">
    <property type="term" value="C:plasma membrane"/>
    <property type="evidence" value="ECO:0007669"/>
    <property type="project" value="UniProtKB-SubCell"/>
</dbReference>
<dbReference type="Pfam" id="PF03591">
    <property type="entry name" value="AzlC"/>
    <property type="match status" value="1"/>
</dbReference>
<evidence type="ECO:0000256" key="1">
    <source>
        <dbReference type="ARBA" id="ARBA00004651"/>
    </source>
</evidence>
<evidence type="ECO:0000256" key="3">
    <source>
        <dbReference type="ARBA" id="ARBA00022448"/>
    </source>
</evidence>
<protein>
    <submittedName>
        <fullName evidence="9">AzlC family ABC transporter permease</fullName>
    </submittedName>
</protein>
<feature type="transmembrane region" description="Helical" evidence="8">
    <location>
        <begin position="218"/>
        <end position="236"/>
    </location>
</feature>
<evidence type="ECO:0000313" key="10">
    <source>
        <dbReference type="Proteomes" id="UP000430120"/>
    </source>
</evidence>
<evidence type="ECO:0000256" key="6">
    <source>
        <dbReference type="ARBA" id="ARBA00022989"/>
    </source>
</evidence>
<evidence type="ECO:0000256" key="5">
    <source>
        <dbReference type="ARBA" id="ARBA00022692"/>
    </source>
</evidence>
<organism evidence="9 10">
    <name type="scientific">Ideonella dechloratans</name>
    <dbReference type="NCBI Taxonomy" id="36863"/>
    <lineage>
        <taxon>Bacteria</taxon>
        <taxon>Pseudomonadati</taxon>
        <taxon>Pseudomonadota</taxon>
        <taxon>Betaproteobacteria</taxon>
        <taxon>Burkholderiales</taxon>
        <taxon>Sphaerotilaceae</taxon>
        <taxon>Ideonella</taxon>
    </lineage>
</organism>
<comment type="subcellular location">
    <subcellularLocation>
        <location evidence="1">Cell membrane</location>
        <topology evidence="1">Multi-pass membrane protein</topology>
    </subcellularLocation>
</comment>
<sequence length="248" mass="26228">MHDDTSGTSPLWRDPAFARGFRELGSASLGIGAWGLVTGVAMVKSGLGVPLSLAMTLLVFAGSAQLAALPLIVQGAPMWLVWATAACVNLRFVIFSAGWRPYFGHRPFWQKVAHAYLAGDLNYVLFVKAYPDPVPQSGQWPFFWGGAAVNWLAWQGFSVLGIVLAHHIPTEWGLGFAGTLALMGLTGTLLVDRATWVAGAVAACAALAAYALPLKLNIVVAIAAAVAIGLVMDHLAPAGRLLAQRKEL</sequence>
<evidence type="ECO:0000256" key="8">
    <source>
        <dbReference type="SAM" id="Phobius"/>
    </source>
</evidence>
<dbReference type="AlphaFoldDB" id="A0A643FCY9"/>
<feature type="transmembrane region" description="Helical" evidence="8">
    <location>
        <begin position="50"/>
        <end position="73"/>
    </location>
</feature>
<feature type="transmembrane region" description="Helical" evidence="8">
    <location>
        <begin position="79"/>
        <end position="99"/>
    </location>
</feature>
<comment type="caution">
    <text evidence="9">The sequence shown here is derived from an EMBL/GenBank/DDBJ whole genome shotgun (WGS) entry which is preliminary data.</text>
</comment>
<name>A0A643FCY9_IDEDE</name>
<dbReference type="PANTHER" id="PTHR34979">
    <property type="entry name" value="INNER MEMBRANE PROTEIN YGAZ"/>
    <property type="match status" value="1"/>
</dbReference>
<keyword evidence="3" id="KW-0813">Transport</keyword>
<dbReference type="EMBL" id="VZPB01000014">
    <property type="protein sequence ID" value="KAB0583391.1"/>
    <property type="molecule type" value="Genomic_DNA"/>
</dbReference>
<accession>A0A643FCY9</accession>
<evidence type="ECO:0000256" key="4">
    <source>
        <dbReference type="ARBA" id="ARBA00022475"/>
    </source>
</evidence>
<dbReference type="OrthoDB" id="9179311at2"/>
<keyword evidence="10" id="KW-1185">Reference proteome</keyword>
<reference evidence="9 10" key="1">
    <citation type="submission" date="2019-09" db="EMBL/GenBank/DDBJ databases">
        <title>Draft genome sequences of 48 bacterial type strains from the CCUG.</title>
        <authorList>
            <person name="Tunovic T."/>
            <person name="Pineiro-Iglesias B."/>
            <person name="Unosson C."/>
            <person name="Inganas E."/>
            <person name="Ohlen M."/>
            <person name="Cardew S."/>
            <person name="Jensie-Markopoulos S."/>
            <person name="Salva-Serra F."/>
            <person name="Jaen-Luchoro D."/>
            <person name="Karlsson R."/>
            <person name="Svensson-Stadler L."/>
            <person name="Chun J."/>
            <person name="Moore E."/>
        </authorList>
    </citation>
    <scope>NUCLEOTIDE SEQUENCE [LARGE SCALE GENOMIC DNA]</scope>
    <source>
        <strain evidence="9 10">CCUG 30977</strain>
    </source>
</reference>
<feature type="transmembrane region" description="Helical" evidence="8">
    <location>
        <begin position="24"/>
        <end position="43"/>
    </location>
</feature>
<keyword evidence="7 8" id="KW-0472">Membrane</keyword>
<feature type="transmembrane region" description="Helical" evidence="8">
    <location>
        <begin position="142"/>
        <end position="166"/>
    </location>
</feature>
<keyword evidence="5 8" id="KW-0812">Transmembrane</keyword>
<dbReference type="InterPro" id="IPR011606">
    <property type="entry name" value="Brnchd-chn_aa_trnsp_permease"/>
</dbReference>